<dbReference type="EMBL" id="JANDHW010000002">
    <property type="protein sequence ID" value="MCP9610934.1"/>
    <property type="molecule type" value="Genomic_DNA"/>
</dbReference>
<dbReference type="InterPro" id="IPR050445">
    <property type="entry name" value="Bact_polysacc_biosynth/exp"/>
</dbReference>
<keyword evidence="2" id="KW-0812">Transmembrane</keyword>
<feature type="transmembrane region" description="Helical" evidence="2">
    <location>
        <begin position="474"/>
        <end position="494"/>
    </location>
</feature>
<evidence type="ECO:0000256" key="2">
    <source>
        <dbReference type="SAM" id="Phobius"/>
    </source>
</evidence>
<keyword evidence="2" id="KW-0472">Membrane</keyword>
<feature type="coiled-coil region" evidence="1">
    <location>
        <begin position="227"/>
        <end position="294"/>
    </location>
</feature>
<feature type="coiled-coil region" evidence="1">
    <location>
        <begin position="333"/>
        <end position="407"/>
    </location>
</feature>
<gene>
    <name evidence="3" type="ORF">NMU02_02360</name>
</gene>
<dbReference type="RefSeq" id="WP_255025566.1">
    <property type="nucleotide sequence ID" value="NZ_JANDHW010000002.1"/>
</dbReference>
<dbReference type="Proteomes" id="UP001205603">
    <property type="component" value="Unassembled WGS sequence"/>
</dbReference>
<feature type="transmembrane region" description="Helical" evidence="2">
    <location>
        <begin position="15"/>
        <end position="34"/>
    </location>
</feature>
<evidence type="ECO:0000313" key="4">
    <source>
        <dbReference type="Proteomes" id="UP001205603"/>
    </source>
</evidence>
<reference evidence="3 4" key="1">
    <citation type="submission" date="2022-07" db="EMBL/GenBank/DDBJ databases">
        <title>Fecal culturing of patients with breast cancer.</title>
        <authorList>
            <person name="Teng N.M.Y."/>
            <person name="Kiu R."/>
            <person name="Evans R."/>
            <person name="Baker D.J."/>
            <person name="Zenner C."/>
            <person name="Robinson S.D."/>
            <person name="Hall L.J."/>
        </authorList>
    </citation>
    <scope>NUCLEOTIDE SEQUENCE [LARGE SCALE GENOMIC DNA]</scope>
    <source>
        <strain evidence="3 4">LH1063</strain>
    </source>
</reference>
<evidence type="ECO:0000313" key="3">
    <source>
        <dbReference type="EMBL" id="MCP9610934.1"/>
    </source>
</evidence>
<comment type="caution">
    <text evidence="3">The sequence shown here is derived from an EMBL/GenBank/DDBJ whole genome shotgun (WGS) entry which is preliminary data.</text>
</comment>
<keyword evidence="1" id="KW-0175">Coiled coil</keyword>
<accession>A0ABT1MF14</accession>
<organism evidence="3 4">
    <name type="scientific">Coprobacter tertius</name>
    <dbReference type="NCBI Taxonomy" id="2944915"/>
    <lineage>
        <taxon>Bacteria</taxon>
        <taxon>Pseudomonadati</taxon>
        <taxon>Bacteroidota</taxon>
        <taxon>Bacteroidia</taxon>
        <taxon>Bacteroidales</taxon>
        <taxon>Barnesiellaceae</taxon>
        <taxon>Coprobacter</taxon>
    </lineage>
</organism>
<dbReference type="PANTHER" id="PTHR32309">
    <property type="entry name" value="TYROSINE-PROTEIN KINASE"/>
    <property type="match status" value="1"/>
</dbReference>
<proteinExistence type="predicted"/>
<name>A0ABT1MF14_9BACT</name>
<evidence type="ECO:0000256" key="1">
    <source>
        <dbReference type="SAM" id="Coils"/>
    </source>
</evidence>
<sequence length="721" mass="83330">MNNVSLFISRFLYRIRYQLIFGSVIVTLLVAYFTQFLPKKYTVNTTIFTGIVSMATLEDEGTSANYQMVNNTFDNLISLLRSQATLENVSLHLFAMNMIYGDPEKDNHYITADNFQRLQKKVPDEIKSLIDKKSVDKTVENLKKIIIPTSENFMYSLLNGHDPYYSYDALKKVQIMRMGNSDMINLTYTADDPGIATNTVKLFNKELLSNYNELRYKSTNDVIEYFRKEVEQRRKELKEQEDGLTKYNTENNVINYGEQTKATAHAYSNYEDRYEETLREYQSSQKLLESLEAQMETRTKLYHVNDEFLKTLDEISTINGKITEIETFTLDSGKESNVELLKYKNQLKKAEQKIKQISNKMDEYQYSKEGVAIPDMVSEWLKALVQNTKAKAELKVLDDRLKDFHQKYSNFSPVGTGIKRREREIDVTERSYLEMLHFLNLAYLRKKNIELTTAGLNTVTAPSFPLSPNRGKRLFYIIAAFFGSLIIITGYNLMIEMLDRTLRDAQRTQMLTGTKVFAVFSGKSRLRFRGFSKTWNRISAAFLCNKIDKYLQEEKIVCVNLLSIEQKEGKSFISKYMIDEWEKQGLKVCYLQMGKDFTVNSSYLLASGFDTLYPNMAEEKPQILLVEYQALQQHSIPSAFLKKADINLVIANAKRVWKKSDEEVLEHIKEIAGNTPVYICLNNADREAVEDYTGKLPPRSSRHLLAVKMMHMGLTAKGDAI</sequence>
<keyword evidence="2" id="KW-1133">Transmembrane helix</keyword>
<dbReference type="PANTHER" id="PTHR32309:SF13">
    <property type="entry name" value="FERRIC ENTEROBACTIN TRANSPORT PROTEIN FEPE"/>
    <property type="match status" value="1"/>
</dbReference>
<keyword evidence="4" id="KW-1185">Reference proteome</keyword>
<protein>
    <submittedName>
        <fullName evidence="3">Uncharacterized protein</fullName>
    </submittedName>
</protein>